<feature type="compositionally biased region" description="Pro residues" evidence="1">
    <location>
        <begin position="105"/>
        <end position="114"/>
    </location>
</feature>
<dbReference type="RefSeq" id="WP_238308551.1">
    <property type="nucleotide sequence ID" value="NZ_BPRE01000017.1"/>
</dbReference>
<comment type="caution">
    <text evidence="2">The sequence shown here is derived from an EMBL/GenBank/DDBJ whole genome shotgun (WGS) entry which is preliminary data.</text>
</comment>
<name>A0ABQ4V268_9HYPH</name>
<protein>
    <submittedName>
        <fullName evidence="2">Uncharacterized protein</fullName>
    </submittedName>
</protein>
<accession>A0ABQ4V268</accession>
<sequence length="138" mass="14906">MLNLADIAGLVTPDLIRRNVEMAACLGLSHRKSRRILRQKYVTPAGGEHVIKPGDFPAIERSVATMDEASAMLSANAEVFEAILAFLADQNERRPAPVLRLVPRSEPPAASPRPEPSRAGIMARCWARLAGTPTAEVA</sequence>
<evidence type="ECO:0000256" key="1">
    <source>
        <dbReference type="SAM" id="MobiDB-lite"/>
    </source>
</evidence>
<proteinExistence type="predicted"/>
<gene>
    <name evidence="2" type="ORF">BGCPKDLD_4375</name>
</gene>
<dbReference type="EMBL" id="BPRE01000017">
    <property type="protein sequence ID" value="GJE77768.1"/>
    <property type="molecule type" value="Genomic_DNA"/>
</dbReference>
<feature type="region of interest" description="Disordered" evidence="1">
    <location>
        <begin position="98"/>
        <end position="117"/>
    </location>
</feature>
<evidence type="ECO:0000313" key="3">
    <source>
        <dbReference type="Proteomes" id="UP001055093"/>
    </source>
</evidence>
<reference evidence="2" key="1">
    <citation type="journal article" date="2021" name="Front. Microbiol.">
        <title>Comprehensive Comparative Genomics and Phenotyping of Methylobacterium Species.</title>
        <authorList>
            <person name="Alessa O."/>
            <person name="Ogura Y."/>
            <person name="Fujitani Y."/>
            <person name="Takami H."/>
            <person name="Hayashi T."/>
            <person name="Sahin N."/>
            <person name="Tani A."/>
        </authorList>
    </citation>
    <scope>NUCLEOTIDE SEQUENCE</scope>
    <source>
        <strain evidence="2">DSM 14458</strain>
    </source>
</reference>
<dbReference type="Proteomes" id="UP001055093">
    <property type="component" value="Unassembled WGS sequence"/>
</dbReference>
<organism evidence="2 3">
    <name type="scientific">Methylorubrum suomiense</name>
    <dbReference type="NCBI Taxonomy" id="144191"/>
    <lineage>
        <taxon>Bacteria</taxon>
        <taxon>Pseudomonadati</taxon>
        <taxon>Pseudomonadota</taxon>
        <taxon>Alphaproteobacteria</taxon>
        <taxon>Hyphomicrobiales</taxon>
        <taxon>Methylobacteriaceae</taxon>
        <taxon>Methylorubrum</taxon>
    </lineage>
</organism>
<reference evidence="2" key="2">
    <citation type="submission" date="2021-08" db="EMBL/GenBank/DDBJ databases">
        <authorList>
            <person name="Tani A."/>
            <person name="Ola A."/>
            <person name="Ogura Y."/>
            <person name="Katsura K."/>
            <person name="Hayashi T."/>
        </authorList>
    </citation>
    <scope>NUCLEOTIDE SEQUENCE</scope>
    <source>
        <strain evidence="2">DSM 14458</strain>
    </source>
</reference>
<evidence type="ECO:0000313" key="2">
    <source>
        <dbReference type="EMBL" id="GJE77768.1"/>
    </source>
</evidence>
<keyword evidence="3" id="KW-1185">Reference proteome</keyword>